<evidence type="ECO:0000313" key="2">
    <source>
        <dbReference type="EMBL" id="EAT86308.1"/>
    </source>
</evidence>
<dbReference type="VEuPathDB" id="FungiDB:JI435_064770"/>
<dbReference type="GeneID" id="5973726"/>
<dbReference type="RefSeq" id="XP_001796847.1">
    <property type="nucleotide sequence ID" value="XM_001796795.1"/>
</dbReference>
<accession>Q0UP37</accession>
<gene>
    <name evidence="2" type="ORF">SNOG_06477</name>
</gene>
<dbReference type="InParanoid" id="Q0UP37"/>
<feature type="compositionally biased region" description="Low complexity" evidence="1">
    <location>
        <begin position="96"/>
        <end position="108"/>
    </location>
</feature>
<organism evidence="2 3">
    <name type="scientific">Phaeosphaeria nodorum (strain SN15 / ATCC MYA-4574 / FGSC 10173)</name>
    <name type="common">Glume blotch fungus</name>
    <name type="synonym">Parastagonospora nodorum</name>
    <dbReference type="NCBI Taxonomy" id="321614"/>
    <lineage>
        <taxon>Eukaryota</taxon>
        <taxon>Fungi</taxon>
        <taxon>Dikarya</taxon>
        <taxon>Ascomycota</taxon>
        <taxon>Pezizomycotina</taxon>
        <taxon>Dothideomycetes</taxon>
        <taxon>Pleosporomycetidae</taxon>
        <taxon>Pleosporales</taxon>
        <taxon>Pleosporineae</taxon>
        <taxon>Phaeosphaeriaceae</taxon>
        <taxon>Parastagonospora</taxon>
    </lineage>
</organism>
<dbReference type="AlphaFoldDB" id="Q0UP37"/>
<protein>
    <submittedName>
        <fullName evidence="2">Uncharacterized protein</fullName>
    </submittedName>
</protein>
<evidence type="ECO:0000313" key="3">
    <source>
        <dbReference type="Proteomes" id="UP000001055"/>
    </source>
</evidence>
<feature type="region of interest" description="Disordered" evidence="1">
    <location>
        <begin position="87"/>
        <end position="108"/>
    </location>
</feature>
<dbReference type="KEGG" id="pno:SNOG_06477"/>
<dbReference type="Proteomes" id="UP000001055">
    <property type="component" value="Unassembled WGS sequence"/>
</dbReference>
<sequence>MRMLCDHWKEWTKRMTAEEQIRQGETFEWSQVEHKAFRAGLMEARNHIAMDGKSAAMFITQTITIASALGAFNKAFSKQAILLSGAEEGLGGSGPSPGAEAIGSTCKA</sequence>
<dbReference type="HOGENOM" id="CLU_2197885_0_0_1"/>
<reference evidence="3" key="1">
    <citation type="journal article" date="2007" name="Plant Cell">
        <title>Dothideomycete-plant interactions illuminated by genome sequencing and EST analysis of the wheat pathogen Stagonospora nodorum.</title>
        <authorList>
            <person name="Hane J.K."/>
            <person name="Lowe R.G."/>
            <person name="Solomon P.S."/>
            <person name="Tan K.C."/>
            <person name="Schoch C.L."/>
            <person name="Spatafora J.W."/>
            <person name="Crous P.W."/>
            <person name="Kodira C."/>
            <person name="Birren B.W."/>
            <person name="Galagan J.E."/>
            <person name="Torriani S.F."/>
            <person name="McDonald B.A."/>
            <person name="Oliver R.P."/>
        </authorList>
    </citation>
    <scope>NUCLEOTIDE SEQUENCE [LARGE SCALE GENOMIC DNA]</scope>
    <source>
        <strain evidence="3">SN15 / ATCC MYA-4574 / FGSC 10173</strain>
    </source>
</reference>
<dbReference type="EMBL" id="CH445333">
    <property type="protein sequence ID" value="EAT86308.1"/>
    <property type="molecule type" value="Genomic_DNA"/>
</dbReference>
<name>Q0UP37_PHANO</name>
<proteinExistence type="predicted"/>
<evidence type="ECO:0000256" key="1">
    <source>
        <dbReference type="SAM" id="MobiDB-lite"/>
    </source>
</evidence>